<proteinExistence type="inferred from homology"/>
<comment type="caution">
    <text evidence="5">The sequence shown here is derived from an EMBL/GenBank/DDBJ whole genome shotgun (WGS) entry which is preliminary data.</text>
</comment>
<gene>
    <name evidence="5" type="primary">dhaS</name>
    <name evidence="5" type="ORF">GCM10020369_79680</name>
</gene>
<dbReference type="PROSITE" id="PS00070">
    <property type="entry name" value="ALDEHYDE_DEHYDR_CYS"/>
    <property type="match status" value="1"/>
</dbReference>
<dbReference type="InterPro" id="IPR016163">
    <property type="entry name" value="Ald_DH_C"/>
</dbReference>
<reference evidence="6" key="1">
    <citation type="journal article" date="2019" name="Int. J. Syst. Evol. Microbiol.">
        <title>The Global Catalogue of Microorganisms (GCM) 10K type strain sequencing project: providing services to taxonomists for standard genome sequencing and annotation.</title>
        <authorList>
            <consortium name="The Broad Institute Genomics Platform"/>
            <consortium name="The Broad Institute Genome Sequencing Center for Infectious Disease"/>
            <person name="Wu L."/>
            <person name="Ma J."/>
        </authorList>
    </citation>
    <scope>NUCLEOTIDE SEQUENCE [LARGE SCALE GENOMIC DNA]</scope>
    <source>
        <strain evidence="6">JCM 9458</strain>
    </source>
</reference>
<evidence type="ECO:0000256" key="1">
    <source>
        <dbReference type="ARBA" id="ARBA00023002"/>
    </source>
</evidence>
<evidence type="ECO:0000259" key="4">
    <source>
        <dbReference type="Pfam" id="PF00171"/>
    </source>
</evidence>
<dbReference type="Proteomes" id="UP001501676">
    <property type="component" value="Unassembled WGS sequence"/>
</dbReference>
<feature type="active site" evidence="2">
    <location>
        <position position="254"/>
    </location>
</feature>
<accession>A0ABP6TAY6</accession>
<dbReference type="PANTHER" id="PTHR11699">
    <property type="entry name" value="ALDEHYDE DEHYDROGENASE-RELATED"/>
    <property type="match status" value="1"/>
</dbReference>
<dbReference type="PROSITE" id="PS00687">
    <property type="entry name" value="ALDEHYDE_DEHYDR_GLU"/>
    <property type="match status" value="1"/>
</dbReference>
<organism evidence="5 6">
    <name type="scientific">Cryptosporangium minutisporangium</name>
    <dbReference type="NCBI Taxonomy" id="113569"/>
    <lineage>
        <taxon>Bacteria</taxon>
        <taxon>Bacillati</taxon>
        <taxon>Actinomycetota</taxon>
        <taxon>Actinomycetes</taxon>
        <taxon>Cryptosporangiales</taxon>
        <taxon>Cryptosporangiaceae</taxon>
        <taxon>Cryptosporangium</taxon>
    </lineage>
</organism>
<dbReference type="InterPro" id="IPR016160">
    <property type="entry name" value="Ald_DH_CS_CYS"/>
</dbReference>
<dbReference type="InterPro" id="IPR015590">
    <property type="entry name" value="Aldehyde_DH_dom"/>
</dbReference>
<dbReference type="InterPro" id="IPR029510">
    <property type="entry name" value="Ald_DH_CS_GLU"/>
</dbReference>
<evidence type="ECO:0000256" key="2">
    <source>
        <dbReference type="PROSITE-ProRule" id="PRU10007"/>
    </source>
</evidence>
<dbReference type="InterPro" id="IPR016162">
    <property type="entry name" value="Ald_DH_N"/>
</dbReference>
<keyword evidence="6" id="KW-1185">Reference proteome</keyword>
<dbReference type="Gene3D" id="3.40.605.10">
    <property type="entry name" value="Aldehyde Dehydrogenase, Chain A, domain 1"/>
    <property type="match status" value="1"/>
</dbReference>
<dbReference type="EMBL" id="BAAAYN010000071">
    <property type="protein sequence ID" value="GAA3397896.1"/>
    <property type="molecule type" value="Genomic_DNA"/>
</dbReference>
<dbReference type="SUPFAM" id="SSF53720">
    <property type="entry name" value="ALDH-like"/>
    <property type="match status" value="1"/>
</dbReference>
<evidence type="ECO:0000256" key="3">
    <source>
        <dbReference type="RuleBase" id="RU003345"/>
    </source>
</evidence>
<dbReference type="InterPro" id="IPR016161">
    <property type="entry name" value="Ald_DH/histidinol_DH"/>
</dbReference>
<dbReference type="Pfam" id="PF00171">
    <property type="entry name" value="Aldedh"/>
    <property type="match status" value="1"/>
</dbReference>
<dbReference type="Gene3D" id="3.40.309.10">
    <property type="entry name" value="Aldehyde Dehydrogenase, Chain A, domain 2"/>
    <property type="match status" value="1"/>
</dbReference>
<feature type="domain" description="Aldehyde dehydrogenase" evidence="4">
    <location>
        <begin position="18"/>
        <end position="479"/>
    </location>
</feature>
<protein>
    <submittedName>
        <fullName evidence="5">Aldehyde dehydrogenase DhaS</fullName>
    </submittedName>
</protein>
<comment type="similarity">
    <text evidence="3">Belongs to the aldehyde dehydrogenase family.</text>
</comment>
<sequence length="483" mass="50970">MPVQTRQPRTQMLIGGEWIEAGGRSTFPTYDPATGKVLAELVEATPEDVDAAVRAATEAFGAWADLLPAARARLLLRVADLVEQHADELARLETTDQGQPLAISGGFSVPMVVNQFRYHAGWATKLTGITVDVSVPDVDYRTRREPLGVCGLITPWNFPLMLLSFKLAPALATGNTVVIKPAEQTSLTTIRLAELCLEAGIPAGVVNVVTGGGTVGKALVDHRGVAKISFTGSTEVGREIGAAAGRALKRVSLELGGKAPSVVAADADIDAAVAGNLMGGLLNSGQVCAAYTRFYVARPRAEEFVDKLAAGAGSQVLGHGLDSSTQLGPLVSAEQVSQVDRYVQIGRDEGATLVTGGSPADGDGFFYRPTVFTDVTDSMRIAREEIFGPVLSVIPYEDEDELDLVARANDTEYGLAAVIWSGDVKVANRLARRIRAGSVYINMPPLLDAAAAWGGVKASGLGRENGWDAIEAFTEVKSIWTAL</sequence>
<keyword evidence="1 3" id="KW-0560">Oxidoreductase</keyword>
<evidence type="ECO:0000313" key="6">
    <source>
        <dbReference type="Proteomes" id="UP001501676"/>
    </source>
</evidence>
<name>A0ABP6TAY6_9ACTN</name>
<evidence type="ECO:0000313" key="5">
    <source>
        <dbReference type="EMBL" id="GAA3397896.1"/>
    </source>
</evidence>